<protein>
    <submittedName>
        <fullName evidence="2">Uncharacterized protein</fullName>
    </submittedName>
</protein>
<accession>A0AAV4QL86</accession>
<evidence type="ECO:0000313" key="2">
    <source>
        <dbReference type="EMBL" id="GIY09017.1"/>
    </source>
</evidence>
<proteinExistence type="predicted"/>
<organism evidence="2 3">
    <name type="scientific">Caerostris extrusa</name>
    <name type="common">Bark spider</name>
    <name type="synonym">Caerostris bankana</name>
    <dbReference type="NCBI Taxonomy" id="172846"/>
    <lineage>
        <taxon>Eukaryota</taxon>
        <taxon>Metazoa</taxon>
        <taxon>Ecdysozoa</taxon>
        <taxon>Arthropoda</taxon>
        <taxon>Chelicerata</taxon>
        <taxon>Arachnida</taxon>
        <taxon>Araneae</taxon>
        <taxon>Araneomorphae</taxon>
        <taxon>Entelegynae</taxon>
        <taxon>Araneoidea</taxon>
        <taxon>Araneidae</taxon>
        <taxon>Caerostris</taxon>
    </lineage>
</organism>
<dbReference type="EMBL" id="BPLR01006326">
    <property type="protein sequence ID" value="GIY09017.1"/>
    <property type="molecule type" value="Genomic_DNA"/>
</dbReference>
<dbReference type="AlphaFoldDB" id="A0AAV4QL86"/>
<gene>
    <name evidence="2" type="ORF">CEXT_337581</name>
</gene>
<dbReference type="Proteomes" id="UP001054945">
    <property type="component" value="Unassembled WGS sequence"/>
</dbReference>
<evidence type="ECO:0000313" key="3">
    <source>
        <dbReference type="Proteomes" id="UP001054945"/>
    </source>
</evidence>
<keyword evidence="3" id="KW-1185">Reference proteome</keyword>
<name>A0AAV4QL86_CAEEX</name>
<feature type="compositionally biased region" description="Low complexity" evidence="1">
    <location>
        <begin position="13"/>
        <end position="25"/>
    </location>
</feature>
<feature type="region of interest" description="Disordered" evidence="1">
    <location>
        <begin position="1"/>
        <end position="25"/>
    </location>
</feature>
<sequence>MTFSTPRAVNAVTSSPSSNTDHSSLDSCVHLPKNRTEKSVQYRQASQIAITVKLKSSKELPRPSSACLLPARTRKCMHVSFIKHQLTHTLLSFADPFTPPHPREGVRGNLSSFPSEKREFSFVIGLILFATELPGLWITGLGSEVACANPAGIRY</sequence>
<comment type="caution">
    <text evidence="2">The sequence shown here is derived from an EMBL/GenBank/DDBJ whole genome shotgun (WGS) entry which is preliminary data.</text>
</comment>
<reference evidence="2 3" key="1">
    <citation type="submission" date="2021-06" db="EMBL/GenBank/DDBJ databases">
        <title>Caerostris extrusa draft genome.</title>
        <authorList>
            <person name="Kono N."/>
            <person name="Arakawa K."/>
        </authorList>
    </citation>
    <scope>NUCLEOTIDE SEQUENCE [LARGE SCALE GENOMIC DNA]</scope>
</reference>
<evidence type="ECO:0000256" key="1">
    <source>
        <dbReference type="SAM" id="MobiDB-lite"/>
    </source>
</evidence>